<feature type="domain" description="DUF6788" evidence="1">
    <location>
        <begin position="54"/>
        <end position="108"/>
    </location>
</feature>
<evidence type="ECO:0000259" key="1">
    <source>
        <dbReference type="Pfam" id="PF20586"/>
    </source>
</evidence>
<dbReference type="Pfam" id="PF20586">
    <property type="entry name" value="DUF6788"/>
    <property type="match status" value="1"/>
</dbReference>
<name>A0A2R4X3R9_9EURY</name>
<dbReference type="RefSeq" id="WP_108383889.1">
    <property type="nucleotide sequence ID" value="NZ_CP028858.1"/>
</dbReference>
<dbReference type="AlphaFoldDB" id="A0A2R4X3R9"/>
<dbReference type="Proteomes" id="UP000244727">
    <property type="component" value="Chromosome"/>
</dbReference>
<dbReference type="EMBL" id="CP028858">
    <property type="protein sequence ID" value="AWB28441.1"/>
    <property type="molecule type" value="Genomic_DNA"/>
</dbReference>
<dbReference type="InterPro" id="IPR046738">
    <property type="entry name" value="DUF6788"/>
</dbReference>
<dbReference type="KEGG" id="harc:HARCEL1_12390"/>
<reference evidence="2 3" key="1">
    <citation type="submission" date="2018-04" db="EMBL/GenBank/DDBJ databases">
        <title>Halococcoides cellulosivorans gen. nov., sp. nov., an extremely halophilic cellulose-utilizing haloarchaeon from hypersaline lakes.</title>
        <authorList>
            <person name="Sorokin D.Y."/>
            <person name="Toshchakov S.V."/>
            <person name="Samarov N.I."/>
            <person name="Korzhenkov A."/>
            <person name="Kublanov I.V."/>
        </authorList>
    </citation>
    <scope>NUCLEOTIDE SEQUENCE [LARGE SCALE GENOMIC DNA]</scope>
    <source>
        <strain evidence="2 3">HArcel1</strain>
    </source>
</reference>
<evidence type="ECO:0000313" key="2">
    <source>
        <dbReference type="EMBL" id="AWB28441.1"/>
    </source>
</evidence>
<protein>
    <recommendedName>
        <fullName evidence="1">DUF6788 domain-containing protein</fullName>
    </recommendedName>
</protein>
<sequence>MDTPDPPSSLPNYLAEGIPKQDVETLRAIRQFVDELIEYRTQSVYPDELPNTAEPVEDDSSSGKGTVVKEMVTCGDENCACADGDLHGPYLYRYYRVDGELTSEYLGKP</sequence>
<organism evidence="2 3">
    <name type="scientific">Halococcoides cellulosivorans</name>
    <dbReference type="NCBI Taxonomy" id="1679096"/>
    <lineage>
        <taxon>Archaea</taxon>
        <taxon>Methanobacteriati</taxon>
        <taxon>Methanobacteriota</taxon>
        <taxon>Stenosarchaea group</taxon>
        <taxon>Halobacteria</taxon>
        <taxon>Halobacteriales</taxon>
        <taxon>Haloarculaceae</taxon>
        <taxon>Halococcoides</taxon>
    </lineage>
</organism>
<evidence type="ECO:0000313" key="3">
    <source>
        <dbReference type="Proteomes" id="UP000244727"/>
    </source>
</evidence>
<dbReference type="GeneID" id="36513319"/>
<accession>A0A2R4X3R9</accession>
<keyword evidence="3" id="KW-1185">Reference proteome</keyword>
<proteinExistence type="predicted"/>
<gene>
    <name evidence="2" type="ORF">HARCEL1_12390</name>
</gene>